<evidence type="ECO:0000313" key="1">
    <source>
        <dbReference type="EMBL" id="MEI7062298.1"/>
    </source>
</evidence>
<comment type="caution">
    <text evidence="1">The sequence shown here is derived from an EMBL/GenBank/DDBJ whole genome shotgun (WGS) entry which is preliminary data.</text>
</comment>
<evidence type="ECO:0000313" key="2">
    <source>
        <dbReference type="Proteomes" id="UP001359469"/>
    </source>
</evidence>
<proteinExistence type="predicted"/>
<keyword evidence="2" id="KW-1185">Reference proteome</keyword>
<name>A0ABU8JH66_DICCH</name>
<reference evidence="1 2" key="1">
    <citation type="submission" date="2024-03" db="EMBL/GenBank/DDBJ databases">
        <title>Analysis of soft rot Pectobacteriaceae population diversity in US potato growing regions between 2016 and 2022.</title>
        <authorList>
            <person name="Ma X."/>
            <person name="Zhang X."/>
            <person name="Stodghill P."/>
            <person name="Rioux R."/>
            <person name="Babler B."/>
            <person name="Shrestha S."/>
            <person name="Babler B."/>
            <person name="Rivedal H."/>
            <person name="Frost K."/>
            <person name="Hao J."/>
            <person name="Secor G."/>
            <person name="Swingle B."/>
        </authorList>
    </citation>
    <scope>NUCLEOTIDE SEQUENCE [LARGE SCALE GENOMIC DNA]</scope>
    <source>
        <strain evidence="1 2">SR64</strain>
    </source>
</reference>
<protein>
    <submittedName>
        <fullName evidence="1">Uncharacterized protein</fullName>
    </submittedName>
</protein>
<dbReference type="RefSeq" id="WP_039999603.1">
    <property type="nucleotide sequence ID" value="NZ_CP161827.1"/>
</dbReference>
<accession>A0ABU8JH66</accession>
<dbReference type="EMBL" id="JBBBOO010000001">
    <property type="protein sequence ID" value="MEI7062298.1"/>
    <property type="molecule type" value="Genomic_DNA"/>
</dbReference>
<sequence length="71" mass="8096">MAFRKTHKDIGFFIRSNIILPVTVRYVFLKSPHAVEIFLLADFQAFLKTILPGGTTYDGKNEIIEAVTSFF</sequence>
<gene>
    <name evidence="1" type="ORF">WCU84_01180</name>
</gene>
<organism evidence="1 2">
    <name type="scientific">Dickeya chrysanthemi</name>
    <name type="common">Pectobacterium chrysanthemi</name>
    <name type="synonym">Erwinia chrysanthemi</name>
    <dbReference type="NCBI Taxonomy" id="556"/>
    <lineage>
        <taxon>Bacteria</taxon>
        <taxon>Pseudomonadati</taxon>
        <taxon>Pseudomonadota</taxon>
        <taxon>Gammaproteobacteria</taxon>
        <taxon>Enterobacterales</taxon>
        <taxon>Pectobacteriaceae</taxon>
        <taxon>Dickeya</taxon>
    </lineage>
</organism>
<dbReference type="Proteomes" id="UP001359469">
    <property type="component" value="Unassembled WGS sequence"/>
</dbReference>